<dbReference type="Gene3D" id="2.130.10.10">
    <property type="entry name" value="YVTN repeat-like/Quinoprotein amine dehydrogenase"/>
    <property type="match status" value="2"/>
</dbReference>
<proteinExistence type="predicted"/>
<evidence type="ECO:0000256" key="1">
    <source>
        <dbReference type="ARBA" id="ARBA00022729"/>
    </source>
</evidence>
<dbReference type="EMBL" id="BKAG01000079">
    <property type="protein sequence ID" value="GEP46251.1"/>
    <property type="molecule type" value="Genomic_DNA"/>
</dbReference>
<dbReference type="PANTHER" id="PTHR34512:SF30">
    <property type="entry name" value="OUTER MEMBRANE PROTEIN ASSEMBLY FACTOR BAMB"/>
    <property type="match status" value="1"/>
</dbReference>
<accession>A0A512MIW5</accession>
<keyword evidence="2" id="KW-1015">Disulfide bond</keyword>
<feature type="compositionally biased region" description="Basic and acidic residues" evidence="3">
    <location>
        <begin position="970"/>
        <end position="983"/>
    </location>
</feature>
<name>A0A512MIW5_9BACT</name>
<dbReference type="SUPFAM" id="SSF49899">
    <property type="entry name" value="Concanavalin A-like lectins/glucanases"/>
    <property type="match status" value="1"/>
</dbReference>
<feature type="region of interest" description="Disordered" evidence="3">
    <location>
        <begin position="934"/>
        <end position="998"/>
    </location>
</feature>
<evidence type="ECO:0000256" key="3">
    <source>
        <dbReference type="SAM" id="MobiDB-lite"/>
    </source>
</evidence>
<dbReference type="InterPro" id="IPR029063">
    <property type="entry name" value="SAM-dependent_MTases_sf"/>
</dbReference>
<comment type="caution">
    <text evidence="7">The sequence shown here is derived from an EMBL/GenBank/DDBJ whole genome shotgun (WGS) entry which is preliminary data.</text>
</comment>
<dbReference type="InterPro" id="IPR006558">
    <property type="entry name" value="LamG-like"/>
</dbReference>
<dbReference type="Gene3D" id="2.60.120.200">
    <property type="match status" value="1"/>
</dbReference>
<dbReference type="SMART" id="SM00564">
    <property type="entry name" value="PQQ"/>
    <property type="match status" value="3"/>
</dbReference>
<gene>
    <name evidence="7" type="ORF">BGE01nite_55420</name>
</gene>
<dbReference type="Proteomes" id="UP000321577">
    <property type="component" value="Unassembled WGS sequence"/>
</dbReference>
<dbReference type="InterPro" id="IPR013320">
    <property type="entry name" value="ConA-like_dom_sf"/>
</dbReference>
<evidence type="ECO:0000256" key="4">
    <source>
        <dbReference type="SAM" id="SignalP"/>
    </source>
</evidence>
<evidence type="ECO:0000256" key="2">
    <source>
        <dbReference type="ARBA" id="ARBA00023157"/>
    </source>
</evidence>
<dbReference type="InterPro" id="IPR001791">
    <property type="entry name" value="Laminin_G"/>
</dbReference>
<dbReference type="InterPro" id="IPR018391">
    <property type="entry name" value="PQQ_b-propeller_rpt"/>
</dbReference>
<dbReference type="Pfam" id="PF13360">
    <property type="entry name" value="PQQ_2"/>
    <property type="match status" value="2"/>
</dbReference>
<dbReference type="InterPro" id="IPR011047">
    <property type="entry name" value="Quinoprotein_ADH-like_sf"/>
</dbReference>
<feature type="domain" description="LamG-like jellyroll fold" evidence="6">
    <location>
        <begin position="1030"/>
        <end position="1160"/>
    </location>
</feature>
<dbReference type="SUPFAM" id="SSF53335">
    <property type="entry name" value="S-adenosyl-L-methionine-dependent methyltransferases"/>
    <property type="match status" value="1"/>
</dbReference>
<evidence type="ECO:0000313" key="8">
    <source>
        <dbReference type="Proteomes" id="UP000321577"/>
    </source>
</evidence>
<evidence type="ECO:0000313" key="7">
    <source>
        <dbReference type="EMBL" id="GEP46251.1"/>
    </source>
</evidence>
<evidence type="ECO:0008006" key="9">
    <source>
        <dbReference type="Google" id="ProtNLM"/>
    </source>
</evidence>
<evidence type="ECO:0000259" key="5">
    <source>
        <dbReference type="SMART" id="SM00282"/>
    </source>
</evidence>
<dbReference type="InterPro" id="IPR015943">
    <property type="entry name" value="WD40/YVTN_repeat-like_dom_sf"/>
</dbReference>
<dbReference type="InterPro" id="IPR002372">
    <property type="entry name" value="PQQ_rpt_dom"/>
</dbReference>
<keyword evidence="8" id="KW-1185">Reference proteome</keyword>
<keyword evidence="1 4" id="KW-0732">Signal</keyword>
<feature type="domain" description="Laminin G" evidence="5">
    <location>
        <begin position="1030"/>
        <end position="1155"/>
    </location>
</feature>
<reference evidence="7 8" key="1">
    <citation type="submission" date="2019-07" db="EMBL/GenBank/DDBJ databases">
        <title>Whole genome shotgun sequence of Brevifollis gellanilyticus NBRC 108608.</title>
        <authorList>
            <person name="Hosoyama A."/>
            <person name="Uohara A."/>
            <person name="Ohji S."/>
            <person name="Ichikawa N."/>
        </authorList>
    </citation>
    <scope>NUCLEOTIDE SEQUENCE [LARGE SCALE GENOMIC DNA]</scope>
    <source>
        <strain evidence="7 8">NBRC 108608</strain>
    </source>
</reference>
<dbReference type="RefSeq" id="WP_170267115.1">
    <property type="nucleotide sequence ID" value="NZ_BKAG01000079.1"/>
</dbReference>
<organism evidence="7 8">
    <name type="scientific">Brevifollis gellanilyticus</name>
    <dbReference type="NCBI Taxonomy" id="748831"/>
    <lineage>
        <taxon>Bacteria</taxon>
        <taxon>Pseudomonadati</taxon>
        <taxon>Verrucomicrobiota</taxon>
        <taxon>Verrucomicrobiia</taxon>
        <taxon>Verrucomicrobiales</taxon>
        <taxon>Verrucomicrobiaceae</taxon>
    </lineage>
</organism>
<dbReference type="SMART" id="SM00560">
    <property type="entry name" value="LamGL"/>
    <property type="match status" value="1"/>
</dbReference>
<feature type="signal peptide" evidence="4">
    <location>
        <begin position="1"/>
        <end position="19"/>
    </location>
</feature>
<dbReference type="SUPFAM" id="SSF50998">
    <property type="entry name" value="Quinoprotein alcohol dehydrogenase-like"/>
    <property type="match status" value="2"/>
</dbReference>
<protein>
    <recommendedName>
        <fullName evidence="9">LamG-like jellyroll fold domain-containing protein</fullName>
    </recommendedName>
</protein>
<dbReference type="PANTHER" id="PTHR34512">
    <property type="entry name" value="CELL SURFACE PROTEIN"/>
    <property type="match status" value="1"/>
</dbReference>
<evidence type="ECO:0000259" key="6">
    <source>
        <dbReference type="SMART" id="SM00560"/>
    </source>
</evidence>
<feature type="chain" id="PRO_5021777116" description="LamG-like jellyroll fold domain-containing protein" evidence="4">
    <location>
        <begin position="20"/>
        <end position="1343"/>
    </location>
</feature>
<sequence length="1343" mass="146061">MKRLALLPLLLAFSSALRADDAADLLTQSSVKGGIVVHVGCGDATTTQKLRANDSYQVHGLTKEADKVPALRESIYKAGVSGTVAVEEWDGKYLPYIENYVNLLVVEDAASVAKEEIDRVLTPLGVAMVRKAGGGWDKITKPWPKDMDDWTHYAYDSKGNPTSKDMLVGPPTRMQWVGNPRWSRHHDRMSSVSAKVSAGGRIYYIIDEGSRISILMPAKFVLIARDAFNGTVLWKKPITQWSTHLWPLKSGPTQLTRRLVAMGDKVYVTLGISDPIVCLDGATGNVVRTYEQTKGAEELLMRNGTIYALVNKEPWRLNEEFAVKAQSDQQRVTTEFNWDGKPRDLMAIAADTGETLWKVEDRIAPITLAIDDKRLVYYNGDGLAGRDVKTGAVKFSSDPTKRRQLYEFNFAPRVMLHGDVVLYAGGDGVMKGINAETGKDMWTAPHEKSGYRSLEDVIVSQGLVWNAGTTSGNQTGEYRGFDPITGELKKSFFPDVPEGTYWFHHRCYMAKATEKYLMPSRTGLEFVDMEKKHWDLNHWVRGACLYGVMPANGLTYAGPHNCACYPEAKLDGMAVLASDPRYPMPEDTPDAERLIKGPAYDAVTEETEAAIGDWPTYRGDNARSGAAKSDLKKDLGMAWEVKLTPPLSTSTTAAGLTFVSEVDKHTLHAFDSATGKEAWHFIAGGRIDSPPTYSKGRVFFGGKDGYVYCLRAKDGALAWKFQAAPKKLHHGRWEMMESVWPVHGSVLVENGLVSCVAGFSCFLDGGLYFYRLDAKTGEMKHRENYNDRDPETGGDLNDRHKSLQMPVALNDILSSDGKWTYLRTQKIGNDGKRVEIGPVSGDFDKQGGAQKGEGSHLFAPMGFLDDSNFHRSYWVYGKSFAGGHGGYYQAGKYAPAGRILVHDDNNVYSYGREAQYYKWTTTMEYTLFSTPKDAPEEAYTTEDAITERKGNSVVLGPDGKPLANQPPKLTKGDKDEEKSDAKGKGKGKGKGAGKGMAKGAAKKGAAGAAGAPLAGSVKFPDADALDPTKTALSVEAWVLPDTASGTIYHHGGPLRGVALDIRDKKPQFHVRSDSKVVSIVSAETLTDGWHHLVGTLAADGKMGLYLDGKLVSEGSGAVVDARPKNPMYLGNGQGAADGSAGGFSGLMDQFALYHKALTAAEVQQRFEIPDVRPADALVSCNFDNGDSRDGSPNGFHGIGAGVETGKGKVGGALWFKGAASGTSPKAGGSFVKHTWDRFVPIVARSMALAGKTVLVAGAPDTIDEEYAFERLAAKDPAILEELKEQNEALEGRRGAKMWAVNVETGEQSDGLELTSPPVWDGITIAQGRVYVSTVDGRLQCFGK</sequence>
<dbReference type="Pfam" id="PF13385">
    <property type="entry name" value="Laminin_G_3"/>
    <property type="match status" value="1"/>
</dbReference>
<dbReference type="SMART" id="SM00282">
    <property type="entry name" value="LamG"/>
    <property type="match status" value="1"/>
</dbReference>